<feature type="compositionally biased region" description="Basic and acidic residues" evidence="1">
    <location>
        <begin position="414"/>
        <end position="439"/>
    </location>
</feature>
<sequence length="535" mass="59058">MDDSGEEGEVKEYCTSPGEEECKRKASWILSKGLQLGKTILITGVVISSAPVVLPPLVVVSAVGFAVSVPAGVVVASYACTEKLMNKFLPMPASSPELEIETGLLDKAEKEETEFGGEFLPEEELEKQIADTKEVEMRTEFGEDGKKEQHVEGHEELREEKLYKDERFKEKGYEEDVGEYLEGDREDERSLAGQDVKIEGVEKVDKEPLIEEQKDEKPSAETKRVVVVTVPEKKNADDVTKTDEVVIIARGTRSEIKSVEMVTRNDEDKELRQGTTGLLEKICDKGDIGESVKKNKKKNKHHGKKSHGVGGKKEHNHGKTTIEMNEKFNKQFSEKGEKTTADANRGSAEATGEGSSTEKVDVDDRSSVLASHRLIGDQGTLANGNRAAESCKTEEVERKPGAVTQGSRVDSNVSDEKEVNAIESNTETRETAKKGAKEKNLDFVENQLQGFPKSKEEAPISSNEISAREGKMWEQINAMRMIVGYKAAPQSSCMEELKALYIFTGVEPPSSFDKPCDLREAEEKLHSLMSIVGVK</sequence>
<dbReference type="GeneID" id="140014896"/>
<evidence type="ECO:0000313" key="2">
    <source>
        <dbReference type="Proteomes" id="UP001652660"/>
    </source>
</evidence>
<evidence type="ECO:0000313" key="3">
    <source>
        <dbReference type="RefSeq" id="XP_071922659.1"/>
    </source>
</evidence>
<feature type="region of interest" description="Disordered" evidence="1">
    <location>
        <begin position="289"/>
        <end position="364"/>
    </location>
</feature>
<feature type="compositionally biased region" description="Basic and acidic residues" evidence="1">
    <location>
        <begin position="324"/>
        <end position="340"/>
    </location>
</feature>
<name>A0ABM4VT04_COFAR</name>
<dbReference type="RefSeq" id="XP_071922659.1">
    <property type="nucleotide sequence ID" value="XM_072066558.1"/>
</dbReference>
<proteinExistence type="predicted"/>
<reference evidence="3" key="1">
    <citation type="submission" date="2025-08" db="UniProtKB">
        <authorList>
            <consortium name="RefSeq"/>
        </authorList>
    </citation>
    <scope>IDENTIFICATION</scope>
    <source>
        <tissue evidence="3">Leaves</tissue>
    </source>
</reference>
<gene>
    <name evidence="3" type="primary">LOC140014896</name>
</gene>
<dbReference type="PANTHER" id="PTHR37198:SF1">
    <property type="entry name" value="NUCLEOLIN"/>
    <property type="match status" value="1"/>
</dbReference>
<dbReference type="PANTHER" id="PTHR37198">
    <property type="entry name" value="NUCLEOLIN"/>
    <property type="match status" value="1"/>
</dbReference>
<feature type="region of interest" description="Disordered" evidence="1">
    <location>
        <begin position="385"/>
        <end position="439"/>
    </location>
</feature>
<feature type="compositionally biased region" description="Basic and acidic residues" evidence="1">
    <location>
        <begin position="389"/>
        <end position="400"/>
    </location>
</feature>
<organism evidence="2 3">
    <name type="scientific">Coffea arabica</name>
    <name type="common">Arabian coffee</name>
    <dbReference type="NCBI Taxonomy" id="13443"/>
    <lineage>
        <taxon>Eukaryota</taxon>
        <taxon>Viridiplantae</taxon>
        <taxon>Streptophyta</taxon>
        <taxon>Embryophyta</taxon>
        <taxon>Tracheophyta</taxon>
        <taxon>Spermatophyta</taxon>
        <taxon>Magnoliopsida</taxon>
        <taxon>eudicotyledons</taxon>
        <taxon>Gunneridae</taxon>
        <taxon>Pentapetalae</taxon>
        <taxon>asterids</taxon>
        <taxon>lamiids</taxon>
        <taxon>Gentianales</taxon>
        <taxon>Rubiaceae</taxon>
        <taxon>Ixoroideae</taxon>
        <taxon>Gardenieae complex</taxon>
        <taxon>Bertiereae - Coffeeae clade</taxon>
        <taxon>Coffeeae</taxon>
        <taxon>Coffea</taxon>
    </lineage>
</organism>
<evidence type="ECO:0000256" key="1">
    <source>
        <dbReference type="SAM" id="MobiDB-lite"/>
    </source>
</evidence>
<feature type="compositionally biased region" description="Basic residues" evidence="1">
    <location>
        <begin position="294"/>
        <end position="307"/>
    </location>
</feature>
<keyword evidence="2" id="KW-1185">Reference proteome</keyword>
<accession>A0ABM4VT04</accession>
<dbReference type="Proteomes" id="UP001652660">
    <property type="component" value="Chromosome 9e"/>
</dbReference>
<protein>
    <submittedName>
        <fullName evidence="3">Uncharacterized protein</fullName>
    </submittedName>
</protein>